<evidence type="ECO:0000313" key="9">
    <source>
        <dbReference type="EMBL" id="OUT23036.1"/>
    </source>
</evidence>
<organism evidence="8 10">
    <name type="scientific">Pichia kudriavzevii</name>
    <name type="common">Yeast</name>
    <name type="synonym">Issatchenkia orientalis</name>
    <dbReference type="NCBI Taxonomy" id="4909"/>
    <lineage>
        <taxon>Eukaryota</taxon>
        <taxon>Fungi</taxon>
        <taxon>Dikarya</taxon>
        <taxon>Ascomycota</taxon>
        <taxon>Saccharomycotina</taxon>
        <taxon>Pichiomycetes</taxon>
        <taxon>Pichiales</taxon>
        <taxon>Pichiaceae</taxon>
        <taxon>Pichia</taxon>
    </lineage>
</organism>
<dbReference type="GO" id="GO:0016020">
    <property type="term" value="C:membrane"/>
    <property type="evidence" value="ECO:0007669"/>
    <property type="project" value="UniProtKB-SubCell"/>
</dbReference>
<proteinExistence type="predicted"/>
<evidence type="ECO:0000256" key="4">
    <source>
        <dbReference type="ARBA" id="ARBA00022989"/>
    </source>
</evidence>
<feature type="transmembrane region" description="Helical" evidence="6">
    <location>
        <begin position="486"/>
        <end position="504"/>
    </location>
</feature>
<dbReference type="GO" id="GO:0022857">
    <property type="term" value="F:transmembrane transporter activity"/>
    <property type="evidence" value="ECO:0007669"/>
    <property type="project" value="InterPro"/>
</dbReference>
<protein>
    <recommendedName>
        <fullName evidence="13">Amino-acid permease 2</fullName>
    </recommendedName>
</protein>
<dbReference type="PANTHER" id="PTHR45649">
    <property type="entry name" value="AMINO-ACID PERMEASE BAT1"/>
    <property type="match status" value="1"/>
</dbReference>
<dbReference type="Proteomes" id="UP000029867">
    <property type="component" value="Unassembled WGS sequence"/>
</dbReference>
<dbReference type="EMBL" id="CP028773">
    <property type="protein sequence ID" value="AWU73540.1"/>
    <property type="molecule type" value="Genomic_DNA"/>
</dbReference>
<dbReference type="Proteomes" id="UP000249293">
    <property type="component" value="Chromosome 1"/>
</dbReference>
<evidence type="ECO:0000256" key="2">
    <source>
        <dbReference type="ARBA" id="ARBA00022448"/>
    </source>
</evidence>
<gene>
    <name evidence="7" type="ORF">C5L36_0A01460</name>
    <name evidence="9" type="ORF">CAS74_001342</name>
    <name evidence="8" type="ORF">JL09_g925</name>
</gene>
<dbReference type="Proteomes" id="UP000195871">
    <property type="component" value="Unassembled WGS sequence"/>
</dbReference>
<dbReference type="VEuPathDB" id="FungiDB:C5L36_0A01460"/>
<dbReference type="InterPro" id="IPR004840">
    <property type="entry name" value="Amino_acid_permease_CS"/>
</dbReference>
<feature type="transmembrane region" description="Helical" evidence="6">
    <location>
        <begin position="83"/>
        <end position="101"/>
    </location>
</feature>
<evidence type="ECO:0000313" key="8">
    <source>
        <dbReference type="EMBL" id="KGK39873.1"/>
    </source>
</evidence>
<evidence type="ECO:0000256" key="5">
    <source>
        <dbReference type="ARBA" id="ARBA00023136"/>
    </source>
</evidence>
<evidence type="ECO:0000313" key="10">
    <source>
        <dbReference type="Proteomes" id="UP000029867"/>
    </source>
</evidence>
<evidence type="ECO:0000313" key="12">
    <source>
        <dbReference type="Proteomes" id="UP000249293"/>
    </source>
</evidence>
<dbReference type="GO" id="GO:0006865">
    <property type="term" value="P:amino acid transport"/>
    <property type="evidence" value="ECO:0007669"/>
    <property type="project" value="InterPro"/>
</dbReference>
<evidence type="ECO:0000313" key="11">
    <source>
        <dbReference type="Proteomes" id="UP000195871"/>
    </source>
</evidence>
<reference evidence="9 11" key="3">
    <citation type="submission" date="2017-05" db="EMBL/GenBank/DDBJ databases">
        <title>The Genome Sequence of Candida krusei Ckrusei653.</title>
        <authorList>
            <person name="Cuomo C."/>
            <person name="Forche A."/>
            <person name="Young S."/>
            <person name="Abouelleil A."/>
            <person name="Cao P."/>
            <person name="Chapman S."/>
            <person name="Cusick C."/>
            <person name="Shea T."/>
            <person name="Nusbaum C."/>
            <person name="Birren B."/>
        </authorList>
    </citation>
    <scope>NUCLEOTIDE SEQUENCE [LARGE SCALE GENOMIC DNA]</scope>
    <source>
        <strain evidence="9 11">Ckrusei653</strain>
    </source>
</reference>
<evidence type="ECO:0008006" key="13">
    <source>
        <dbReference type="Google" id="ProtNLM"/>
    </source>
</evidence>
<dbReference type="eggNOG" id="KOG1289">
    <property type="taxonomic scope" value="Eukaryota"/>
</dbReference>
<accession>A0A099P4F5</accession>
<reference evidence="8" key="2">
    <citation type="submission" date="2014-08" db="EMBL/GenBank/DDBJ databases">
        <title>Exploiting Issatchenkia orientalis SD108 for Succinic Acid Production.</title>
        <authorList>
            <person name="Xiao H."/>
            <person name="Shao Z."/>
            <person name="Jiang Y."/>
            <person name="Dole S."/>
            <person name="Zhao H."/>
        </authorList>
    </citation>
    <scope>NUCLEOTIDE SEQUENCE [LARGE SCALE GENOMIC DNA]</scope>
    <source>
        <strain evidence="8">SD108</strain>
    </source>
</reference>
<name>A0A099P4F5_PICKU</name>
<evidence type="ECO:0000256" key="3">
    <source>
        <dbReference type="ARBA" id="ARBA00022692"/>
    </source>
</evidence>
<dbReference type="AlphaFoldDB" id="A0A099P4F5"/>
<comment type="subcellular location">
    <subcellularLocation>
        <location evidence="1">Membrane</location>
        <topology evidence="1">Multi-pass membrane protein</topology>
    </subcellularLocation>
</comment>
<feature type="transmembrane region" description="Helical" evidence="6">
    <location>
        <begin position="201"/>
        <end position="221"/>
    </location>
</feature>
<feature type="transmembrane region" description="Helical" evidence="6">
    <location>
        <begin position="389"/>
        <end position="407"/>
    </location>
</feature>
<dbReference type="RefSeq" id="XP_029319017.1">
    <property type="nucleotide sequence ID" value="XM_029463157.1"/>
</dbReference>
<dbReference type="GeneID" id="40381250"/>
<feature type="transmembrane region" description="Helical" evidence="6">
    <location>
        <begin position="276"/>
        <end position="302"/>
    </location>
</feature>
<keyword evidence="3 6" id="KW-0812">Transmembrane</keyword>
<evidence type="ECO:0000256" key="1">
    <source>
        <dbReference type="ARBA" id="ARBA00004141"/>
    </source>
</evidence>
<feature type="transmembrane region" description="Helical" evidence="6">
    <location>
        <begin position="134"/>
        <end position="160"/>
    </location>
</feature>
<feature type="transmembrane region" description="Helical" evidence="6">
    <location>
        <begin position="413"/>
        <end position="435"/>
    </location>
</feature>
<reference evidence="7 12" key="4">
    <citation type="submission" date="2018-06" db="EMBL/GenBank/DDBJ databases">
        <title>Population genomics shows no distinction between pathogenic Candida krusei and environmental Pichia kudriavzevii: One species, four names.</title>
        <authorList>
            <person name="Douglass A.P."/>
            <person name="Offei B."/>
            <person name="Braun-Galleani S."/>
            <person name="Coughlan A.Y."/>
            <person name="Martos A."/>
            <person name="Ortiz-Merino R.A."/>
            <person name="Byrne K.P."/>
            <person name="Wolfe K.H."/>
        </authorList>
    </citation>
    <scope>NUCLEOTIDE SEQUENCE [LARGE SCALE GENOMIC DNA]</scope>
    <source>
        <strain evidence="7 12">CBS573</strain>
    </source>
</reference>
<sequence length="561" mass="61422">MTEELKGQKTLQTIKSVLSNDAPSIQDKEDANGLANLGYKQEFDRNYGFLSTFSFALSISGLMGTISITYLYPLWAGGPACAVWCWFVGAMGCLCIAWSVAEITSCFPTSGGMYYVITHVVPKKYVPLVCWIDAWLYFTGAITGCCSTDFGAATLLINIVQMASDYTYTPSRGHITAVAILVILTHGAINSLPGSVLSSVTKYYCIVNIGATIGLIVTLLAKCPEFNTREYTFGQVINSTGWDADGWAFLFGFLQVSWVMTSYDATSRMSEEVHNAAYMTPLAIASALTTTAVLGWVLVIVITLTMGTDLDRILNTGSGQPIVEIYHIAMGKTGAIAYLSLSFVVLWFCGAVAMCYTARGLWSFARDGGLPYSNFWYNLDPRTKAPLRCVWLICLINSLLVLINLGSTIAMNAIFSACAICTDWSYIIAIFFFSLNREKMGVPRGPFHMGKLSKPVMMYSCIWTLFVSIVFVFPNYMPVNKENMNYTVVILGAVFIGAGGWYAIDAKKWFIGPKANIDADDDSSYGIEVRSEDYEMGSAGSDPVKSNRIKVAIMESPDKGN</sequence>
<dbReference type="PROSITE" id="PS00218">
    <property type="entry name" value="AMINO_ACID_PERMEASE_1"/>
    <property type="match status" value="1"/>
</dbReference>
<feature type="transmembrane region" description="Helical" evidence="6">
    <location>
        <begin position="172"/>
        <end position="189"/>
    </location>
</feature>
<dbReference type="Pfam" id="PF13520">
    <property type="entry name" value="AA_permease_2"/>
    <property type="match status" value="1"/>
</dbReference>
<dbReference type="PIRSF" id="PIRSF006060">
    <property type="entry name" value="AA_transporter"/>
    <property type="match status" value="1"/>
</dbReference>
<dbReference type="KEGG" id="pkz:C5L36_0A01460"/>
<reference evidence="10" key="1">
    <citation type="journal article" date="2014" name="Microb. Cell Fact.">
        <title>Exploiting Issatchenkia orientalis SD108 for succinic acid production.</title>
        <authorList>
            <person name="Xiao H."/>
            <person name="Shao Z."/>
            <person name="Jiang Y."/>
            <person name="Dole S."/>
            <person name="Zhao H."/>
        </authorList>
    </citation>
    <scope>NUCLEOTIDE SEQUENCE [LARGE SCALE GENOMIC DNA]</scope>
    <source>
        <strain evidence="10">SD108</strain>
    </source>
</reference>
<dbReference type="OrthoDB" id="3257095at2759"/>
<keyword evidence="12" id="KW-1185">Reference proteome</keyword>
<evidence type="ECO:0000256" key="6">
    <source>
        <dbReference type="SAM" id="Phobius"/>
    </source>
</evidence>
<keyword evidence="4 6" id="KW-1133">Transmembrane helix</keyword>
<dbReference type="HOGENOM" id="CLU_004495_0_1_1"/>
<dbReference type="PANTHER" id="PTHR45649:SF9">
    <property type="entry name" value="AMINO-ACID PERMEASE 2"/>
    <property type="match status" value="1"/>
</dbReference>
<dbReference type="InterPro" id="IPR002293">
    <property type="entry name" value="AA/rel_permease1"/>
</dbReference>
<feature type="transmembrane region" description="Helical" evidence="6">
    <location>
        <begin position="335"/>
        <end position="356"/>
    </location>
</feature>
<evidence type="ECO:0000313" key="7">
    <source>
        <dbReference type="EMBL" id="AWU73540.1"/>
    </source>
</evidence>
<dbReference type="EMBL" id="NHMM01000002">
    <property type="protein sequence ID" value="OUT23036.1"/>
    <property type="molecule type" value="Genomic_DNA"/>
</dbReference>
<keyword evidence="2" id="KW-0813">Transport</keyword>
<feature type="transmembrane region" description="Helical" evidence="6">
    <location>
        <begin position="456"/>
        <end position="474"/>
    </location>
</feature>
<dbReference type="EMBL" id="JQFK01000005">
    <property type="protein sequence ID" value="KGK39873.1"/>
    <property type="molecule type" value="Genomic_DNA"/>
</dbReference>
<dbReference type="Gene3D" id="1.20.1740.10">
    <property type="entry name" value="Amino acid/polyamine transporter I"/>
    <property type="match status" value="1"/>
</dbReference>
<feature type="transmembrane region" description="Helical" evidence="6">
    <location>
        <begin position="47"/>
        <end position="71"/>
    </location>
</feature>
<keyword evidence="5 6" id="KW-0472">Membrane</keyword>